<comment type="caution">
    <text evidence="1">The sequence shown here is derived from an EMBL/GenBank/DDBJ whole genome shotgun (WGS) entry which is preliminary data.</text>
</comment>
<organism evidence="1 2">
    <name type="scientific">Microbacterium awajiense</name>
    <dbReference type="NCBI Taxonomy" id="415214"/>
    <lineage>
        <taxon>Bacteria</taxon>
        <taxon>Bacillati</taxon>
        <taxon>Actinomycetota</taxon>
        <taxon>Actinomycetes</taxon>
        <taxon>Micrococcales</taxon>
        <taxon>Microbacteriaceae</taxon>
        <taxon>Microbacterium</taxon>
    </lineage>
</organism>
<evidence type="ECO:0000313" key="2">
    <source>
        <dbReference type="Proteomes" id="UP001501697"/>
    </source>
</evidence>
<dbReference type="Pfam" id="PF15598">
    <property type="entry name" value="Imm61"/>
    <property type="match status" value="1"/>
</dbReference>
<accession>A0ABP7ASV2</accession>
<dbReference type="EMBL" id="BAAAYU010000005">
    <property type="protein sequence ID" value="GAA3638890.1"/>
    <property type="molecule type" value="Genomic_DNA"/>
</dbReference>
<dbReference type="RefSeq" id="WP_344738652.1">
    <property type="nucleotide sequence ID" value="NZ_BAAAYU010000005.1"/>
</dbReference>
<dbReference type="Proteomes" id="UP001501697">
    <property type="component" value="Unassembled WGS sequence"/>
</dbReference>
<name>A0ABP7ASV2_9MICO</name>
<sequence length="169" mass="18705">MTTSVLSDAFEAWAGRAGYAVTREDDATTVATEPGGEIRYTVRRFDDEFHLSRAERAEPPQPEMVSTQPADIERYLTVQLGIDLRAEADLPRLRLPFAIDRCAPGFVFAALDGGWATLLCEDRGPIAARFRDWSMHPAVRFSYYAEAELEDLRSSLVAESGAPVFAGMT</sequence>
<gene>
    <name evidence="1" type="primary">ift</name>
    <name evidence="1" type="ORF">GCM10022200_22840</name>
</gene>
<proteinExistence type="predicted"/>
<protein>
    <submittedName>
        <fullName evidence="1">Necrotizing toxin immunity factor IFT</fullName>
    </submittedName>
</protein>
<evidence type="ECO:0000313" key="1">
    <source>
        <dbReference type="EMBL" id="GAA3638890.1"/>
    </source>
</evidence>
<reference evidence="2" key="1">
    <citation type="journal article" date="2019" name="Int. J. Syst. Evol. Microbiol.">
        <title>The Global Catalogue of Microorganisms (GCM) 10K type strain sequencing project: providing services to taxonomists for standard genome sequencing and annotation.</title>
        <authorList>
            <consortium name="The Broad Institute Genomics Platform"/>
            <consortium name="The Broad Institute Genome Sequencing Center for Infectious Disease"/>
            <person name="Wu L."/>
            <person name="Ma J."/>
        </authorList>
    </citation>
    <scope>NUCLEOTIDE SEQUENCE [LARGE SCALE GENOMIC DNA]</scope>
    <source>
        <strain evidence="2">JCM 16544</strain>
    </source>
</reference>
<keyword evidence="2" id="KW-1185">Reference proteome</keyword>
<dbReference type="InterPro" id="IPR028953">
    <property type="entry name" value="Imm_IFT-like"/>
</dbReference>